<dbReference type="EMBL" id="UYYA01000643">
    <property type="protein sequence ID" value="VDM54397.1"/>
    <property type="molecule type" value="Genomic_DNA"/>
</dbReference>
<sequence length="123" mass="13391">MLFNNLATAEKENDEKCLVIKLAYARLLTFRLLQNDGMESAASRRAGLGFVVGTNITSLAGAWQWGVRVTPIAGITVLSLLTIVLGEPKRGAAEEVSGVHLRREGTSSLWGDIKALALTWEFF</sequence>
<organism evidence="3">
    <name type="scientific">Angiostrongylus costaricensis</name>
    <name type="common">Nematode worm</name>
    <dbReference type="NCBI Taxonomy" id="334426"/>
    <lineage>
        <taxon>Eukaryota</taxon>
        <taxon>Metazoa</taxon>
        <taxon>Ecdysozoa</taxon>
        <taxon>Nematoda</taxon>
        <taxon>Chromadorea</taxon>
        <taxon>Rhabditida</taxon>
        <taxon>Rhabditina</taxon>
        <taxon>Rhabditomorpha</taxon>
        <taxon>Strongyloidea</taxon>
        <taxon>Metastrongylidae</taxon>
        <taxon>Angiostrongylus</taxon>
    </lineage>
</organism>
<evidence type="ECO:0000313" key="3">
    <source>
        <dbReference type="WBParaSite" id="ACOC_0000281101-mRNA-1"/>
    </source>
</evidence>
<proteinExistence type="predicted"/>
<protein>
    <submittedName>
        <fullName evidence="1 3">Uncharacterized protein</fullName>
    </submittedName>
</protein>
<evidence type="ECO:0000313" key="1">
    <source>
        <dbReference type="EMBL" id="VDM54397.1"/>
    </source>
</evidence>
<dbReference type="Proteomes" id="UP000267027">
    <property type="component" value="Unassembled WGS sequence"/>
</dbReference>
<dbReference type="OrthoDB" id="6770063at2759"/>
<reference evidence="1 2" key="2">
    <citation type="submission" date="2018-11" db="EMBL/GenBank/DDBJ databases">
        <authorList>
            <consortium name="Pathogen Informatics"/>
        </authorList>
    </citation>
    <scope>NUCLEOTIDE SEQUENCE [LARGE SCALE GENOMIC DNA]</scope>
    <source>
        <strain evidence="1 2">Costa Rica</strain>
    </source>
</reference>
<evidence type="ECO:0000313" key="2">
    <source>
        <dbReference type="Proteomes" id="UP000267027"/>
    </source>
</evidence>
<reference evidence="3" key="1">
    <citation type="submission" date="2017-02" db="UniProtKB">
        <authorList>
            <consortium name="WormBaseParasite"/>
        </authorList>
    </citation>
    <scope>IDENTIFICATION</scope>
</reference>
<gene>
    <name evidence="1" type="ORF">ACOC_LOCUS2812</name>
</gene>
<dbReference type="STRING" id="334426.A0A0R3PF82"/>
<keyword evidence="2" id="KW-1185">Reference proteome</keyword>
<accession>A0A0R3PF82</accession>
<dbReference type="WBParaSite" id="ACOC_0000281101-mRNA-1">
    <property type="protein sequence ID" value="ACOC_0000281101-mRNA-1"/>
    <property type="gene ID" value="ACOC_0000281101"/>
</dbReference>
<dbReference type="AlphaFoldDB" id="A0A0R3PF82"/>
<name>A0A0R3PF82_ANGCS</name>